<dbReference type="RefSeq" id="XP_002431390.1">
    <property type="nucleotide sequence ID" value="XM_002431345.1"/>
</dbReference>
<keyword evidence="13" id="KW-1185">Reference proteome</keyword>
<dbReference type="KEGG" id="phu:Phum_PHUM524790"/>
<evidence type="ECO:0000256" key="10">
    <source>
        <dbReference type="ARBA" id="ARBA00029606"/>
    </source>
</evidence>
<evidence type="ECO:0000256" key="8">
    <source>
        <dbReference type="ARBA" id="ARBA00025193"/>
    </source>
</evidence>
<dbReference type="AlphaFoldDB" id="E0VZ46"/>
<dbReference type="EnsemblMetazoa" id="PHUM524790-RA">
    <property type="protein sequence ID" value="PHUM524790-PA"/>
    <property type="gene ID" value="PHUM524790"/>
</dbReference>
<evidence type="ECO:0000256" key="3">
    <source>
        <dbReference type="ARBA" id="ARBA00013634"/>
    </source>
</evidence>
<reference evidence="11" key="1">
    <citation type="submission" date="2007-04" db="EMBL/GenBank/DDBJ databases">
        <title>Annotation of Pediculus humanus corporis strain USDA.</title>
        <authorList>
            <person name="Kirkness E."/>
            <person name="Hannick L."/>
            <person name="Hass B."/>
            <person name="Bruggner R."/>
            <person name="Lawson D."/>
            <person name="Bidwell S."/>
            <person name="Joardar V."/>
            <person name="Caler E."/>
            <person name="Walenz B."/>
            <person name="Inman J."/>
            <person name="Schobel S."/>
            <person name="Galinsky K."/>
            <person name="Amedeo P."/>
            <person name="Strausberg R."/>
        </authorList>
    </citation>
    <scope>NUCLEOTIDE SEQUENCE</scope>
    <source>
        <strain evidence="11">USDA</strain>
    </source>
</reference>
<evidence type="ECO:0000313" key="11">
    <source>
        <dbReference type="EMBL" id="EEB18652.1"/>
    </source>
</evidence>
<dbReference type="CTD" id="8235008"/>
<dbReference type="GO" id="GO:0005634">
    <property type="term" value="C:nucleus"/>
    <property type="evidence" value="ECO:0007669"/>
    <property type="project" value="UniProtKB-SubCell"/>
</dbReference>
<dbReference type="VEuPathDB" id="VectorBase:PHUM524790"/>
<dbReference type="PANTHER" id="PTHR13421:SF16">
    <property type="entry name" value="SNRNA-ACTIVATING PROTEIN COMPLEX SUBUNIT 3"/>
    <property type="match status" value="1"/>
</dbReference>
<dbReference type="Pfam" id="PF12251">
    <property type="entry name" value="SNAPC3"/>
    <property type="match status" value="1"/>
</dbReference>
<evidence type="ECO:0000256" key="9">
    <source>
        <dbReference type="ARBA" id="ARBA00025958"/>
    </source>
</evidence>
<evidence type="ECO:0000256" key="7">
    <source>
        <dbReference type="ARBA" id="ARBA00023242"/>
    </source>
</evidence>
<keyword evidence="4" id="KW-0805">Transcription regulation</keyword>
<organism>
    <name type="scientific">Pediculus humanus subsp. corporis</name>
    <name type="common">Body louse</name>
    <dbReference type="NCBI Taxonomy" id="121224"/>
    <lineage>
        <taxon>Eukaryota</taxon>
        <taxon>Metazoa</taxon>
        <taxon>Ecdysozoa</taxon>
        <taxon>Arthropoda</taxon>
        <taxon>Hexapoda</taxon>
        <taxon>Insecta</taxon>
        <taxon>Pterygota</taxon>
        <taxon>Neoptera</taxon>
        <taxon>Paraneoptera</taxon>
        <taxon>Psocodea</taxon>
        <taxon>Troctomorpha</taxon>
        <taxon>Phthiraptera</taxon>
        <taxon>Anoplura</taxon>
        <taxon>Pediculidae</taxon>
        <taxon>Pediculus</taxon>
    </lineage>
</organism>
<dbReference type="GO" id="GO:0001046">
    <property type="term" value="F:core promoter sequence-specific DNA binding"/>
    <property type="evidence" value="ECO:0007669"/>
    <property type="project" value="TreeGrafter"/>
</dbReference>
<reference evidence="11" key="2">
    <citation type="submission" date="2007-04" db="EMBL/GenBank/DDBJ databases">
        <title>The genome of the human body louse.</title>
        <authorList>
            <consortium name="The Human Body Louse Genome Consortium"/>
            <person name="Kirkness E."/>
            <person name="Walenz B."/>
            <person name="Hass B."/>
            <person name="Bruggner R."/>
            <person name="Strausberg R."/>
        </authorList>
    </citation>
    <scope>NUCLEOTIDE SEQUENCE</scope>
    <source>
        <strain evidence="11">USDA</strain>
    </source>
</reference>
<dbReference type="GO" id="GO:0042795">
    <property type="term" value="P:snRNA transcription by RNA polymerase II"/>
    <property type="evidence" value="ECO:0007669"/>
    <property type="project" value="TreeGrafter"/>
</dbReference>
<keyword evidence="5" id="KW-0238">DNA-binding</keyword>
<keyword evidence="7" id="KW-0539">Nucleus</keyword>
<dbReference type="GO" id="GO:0000978">
    <property type="term" value="F:RNA polymerase II cis-regulatory region sequence-specific DNA binding"/>
    <property type="evidence" value="ECO:0007669"/>
    <property type="project" value="TreeGrafter"/>
</dbReference>
<dbReference type="GO" id="GO:0019185">
    <property type="term" value="C:snRNA-activating protein complex"/>
    <property type="evidence" value="ECO:0007669"/>
    <property type="project" value="TreeGrafter"/>
</dbReference>
<dbReference type="GO" id="GO:0003681">
    <property type="term" value="F:bent DNA binding"/>
    <property type="evidence" value="ECO:0007669"/>
    <property type="project" value="TreeGrafter"/>
</dbReference>
<keyword evidence="6" id="KW-0804">Transcription</keyword>
<dbReference type="InterPro" id="IPR022042">
    <property type="entry name" value="snRNA-activating_su3"/>
</dbReference>
<dbReference type="GeneID" id="8235008"/>
<dbReference type="Proteomes" id="UP000009046">
    <property type="component" value="Unassembled WGS sequence"/>
</dbReference>
<comment type="subcellular location">
    <subcellularLocation>
        <location evidence="1">Nucleus</location>
    </subcellularLocation>
</comment>
<dbReference type="GO" id="GO:0042796">
    <property type="term" value="P:snRNA transcription by RNA polymerase III"/>
    <property type="evidence" value="ECO:0007669"/>
    <property type="project" value="TreeGrafter"/>
</dbReference>
<protein>
    <recommendedName>
        <fullName evidence="3">snRNA-activating protein complex subunit 3</fullName>
    </recommendedName>
    <alternativeName>
        <fullName evidence="10">Small nuclear RNA-activating complex polypeptide 3</fullName>
    </alternativeName>
</protein>
<evidence type="ECO:0000313" key="12">
    <source>
        <dbReference type="EnsemblMetazoa" id="PHUM524790-PA"/>
    </source>
</evidence>
<dbReference type="OMA" id="YFCHNCF"/>
<accession>E0VZ46</accession>
<dbReference type="EMBL" id="DS235849">
    <property type="protein sequence ID" value="EEB18652.1"/>
    <property type="molecule type" value="Genomic_DNA"/>
</dbReference>
<evidence type="ECO:0000256" key="5">
    <source>
        <dbReference type="ARBA" id="ARBA00023125"/>
    </source>
</evidence>
<evidence type="ECO:0000256" key="1">
    <source>
        <dbReference type="ARBA" id="ARBA00004123"/>
    </source>
</evidence>
<comment type="similarity">
    <text evidence="2">Belongs to the SNAPC3/SRD2 family.</text>
</comment>
<evidence type="ECO:0000256" key="6">
    <source>
        <dbReference type="ARBA" id="ARBA00023163"/>
    </source>
</evidence>
<comment type="function">
    <text evidence="8">Part of the SNAPc complex required for the transcription of both RNA polymerase II and III small-nuclear RNA genes. Binds to the proximal sequence element (PSE), a non-TATA-box basal promoter element common to these 2 types of genes. Recruits TBP and BRF2 to the U6 snRNA TATA box.</text>
</comment>
<dbReference type="STRING" id="121224.E0VZ46"/>
<gene>
    <name evidence="12" type="primary">8235008</name>
    <name evidence="11" type="ORF">Phum_PHUM524790</name>
</gene>
<name>E0VZ46_PEDHC</name>
<evidence type="ECO:0000313" key="13">
    <source>
        <dbReference type="Proteomes" id="UP000009046"/>
    </source>
</evidence>
<proteinExistence type="inferred from homology"/>
<dbReference type="InParanoid" id="E0VZ46"/>
<dbReference type="eggNOG" id="KOG2664">
    <property type="taxonomic scope" value="Eukaryota"/>
</dbReference>
<dbReference type="PANTHER" id="PTHR13421">
    <property type="entry name" value="SNRNA-ACTIVATING PROTEIN COMPLEX SUBUNIT 3"/>
    <property type="match status" value="1"/>
</dbReference>
<evidence type="ECO:0000256" key="4">
    <source>
        <dbReference type="ARBA" id="ARBA00023015"/>
    </source>
</evidence>
<dbReference type="EMBL" id="AAZO01006369">
    <property type="status" value="NOT_ANNOTATED_CDS"/>
    <property type="molecule type" value="Genomic_DNA"/>
</dbReference>
<comment type="subunit">
    <text evidence="9">Part of the SNAPc complex composed of 5 subunits: SNAPC1, SNAPC2, SNAPC3, SNAPC4 and SNAPC5. SNAPC3 interacts with SNAPC1.</text>
</comment>
<reference evidence="12" key="3">
    <citation type="submission" date="2021-02" db="UniProtKB">
        <authorList>
            <consortium name="EnsemblMetazoa"/>
        </authorList>
    </citation>
    <scope>IDENTIFICATION</scope>
    <source>
        <strain evidence="12">USDA</strain>
    </source>
</reference>
<dbReference type="GO" id="GO:0001006">
    <property type="term" value="F:RNA polymerase III type 3 promoter sequence-specific DNA binding"/>
    <property type="evidence" value="ECO:0007669"/>
    <property type="project" value="TreeGrafter"/>
</dbReference>
<dbReference type="OrthoDB" id="46583at2759"/>
<dbReference type="FunCoup" id="E0VZ46">
    <property type="interactions" value="530"/>
</dbReference>
<evidence type="ECO:0000256" key="2">
    <source>
        <dbReference type="ARBA" id="ARBA00010410"/>
    </source>
</evidence>
<sequence length="408" mass="47591">MNNSNGNSIYSQIYEGESDLIEVKNYFDDYSRSLSSFVELSSCENDKCKDFNDGKTTCGESNCKNDEIYKKFLEITNEELEKLKESTSIDNLKCDNEPVNWNLKSSNGDKTTTIEEPNSQLVSVNKKHEMIYLTKVQLRRLMYKYCNYEWYKSKKKIMNKPSYDTLKFPTILFSIKVYHPLLNTPHNSGQNFKVKLLQEIQILGDQTLSEFKDKIVCPLDYMALKDLSDDCFLANVGCEYDIAKKEYPSSFIFIEDVFYVDSRNSQMIDLSKEIKEWATGKQLGTFQTSKMETTTMSSLNIRVGRPYVYQHMGNCEHIIMFSDVRLLDSKDPTRRSDFPKIHGLGRNYGKHCMMCSDFYAKWLVVGNKRLTHDKTFLCHNCFLSYNYINKQKIGDFKAYKYKDLIALL</sequence>
<dbReference type="HOGENOM" id="CLU_041861_0_0_1"/>